<organism evidence="1 2">
    <name type="scientific">Pontibacter oryzae</name>
    <dbReference type="NCBI Taxonomy" id="2304593"/>
    <lineage>
        <taxon>Bacteria</taxon>
        <taxon>Pseudomonadati</taxon>
        <taxon>Bacteroidota</taxon>
        <taxon>Cytophagia</taxon>
        <taxon>Cytophagales</taxon>
        <taxon>Hymenobacteraceae</taxon>
        <taxon>Pontibacter</taxon>
    </lineage>
</organism>
<accession>A0A399SFD4</accession>
<name>A0A399SFD4_9BACT</name>
<dbReference type="Proteomes" id="UP000266005">
    <property type="component" value="Unassembled WGS sequence"/>
</dbReference>
<proteinExistence type="predicted"/>
<evidence type="ECO:0000313" key="2">
    <source>
        <dbReference type="Proteomes" id="UP000266005"/>
    </source>
</evidence>
<reference evidence="2" key="1">
    <citation type="submission" date="2018-08" db="EMBL/GenBank/DDBJ databases">
        <title>Mucilaginibacter sp. MYSH2.</title>
        <authorList>
            <person name="Seo T."/>
        </authorList>
    </citation>
    <scope>NUCLEOTIDE SEQUENCE [LARGE SCALE GENOMIC DNA]</scope>
    <source>
        <strain evidence="2">KIRAN</strain>
    </source>
</reference>
<keyword evidence="2" id="KW-1185">Reference proteome</keyword>
<dbReference type="EMBL" id="QWGE01000002">
    <property type="protein sequence ID" value="RIJ41714.1"/>
    <property type="molecule type" value="Genomic_DNA"/>
</dbReference>
<gene>
    <name evidence="1" type="ORF">D1627_06725</name>
</gene>
<dbReference type="AlphaFoldDB" id="A0A399SFD4"/>
<comment type="caution">
    <text evidence="1">The sequence shown here is derived from an EMBL/GenBank/DDBJ whole genome shotgun (WGS) entry which is preliminary data.</text>
</comment>
<sequence length="73" mass="8157">MCIEITGMEAYRRYVGLVSMNPVDISRLPITSQPEVVTDTVFLMQVATGPIISLYKYTDAVFTSATHYHSNRG</sequence>
<protein>
    <submittedName>
        <fullName evidence="1">Uncharacterized protein</fullName>
    </submittedName>
</protein>
<evidence type="ECO:0000313" key="1">
    <source>
        <dbReference type="EMBL" id="RIJ41714.1"/>
    </source>
</evidence>